<dbReference type="AlphaFoldDB" id="A0AA49Y1A3"/>
<name>A0AA49Y1A3_CTEID</name>
<dbReference type="InterPro" id="IPR022742">
    <property type="entry name" value="Hydrolase_4"/>
</dbReference>
<reference evidence="2" key="1">
    <citation type="submission" date="2022-07" db="EMBL/GenBank/DDBJ databases">
        <authorList>
            <person name="Cheng G.J."/>
            <person name="Chuang X.Y."/>
            <person name="Zhi L."/>
        </authorList>
    </citation>
    <scope>NUCLEOTIDE SEQUENCE</scope>
</reference>
<feature type="domain" description="Serine aminopeptidase S33" evidence="1">
    <location>
        <begin position="190"/>
        <end position="374"/>
    </location>
</feature>
<evidence type="ECO:0000313" key="2">
    <source>
        <dbReference type="EMBL" id="WLQ25286.1"/>
    </source>
</evidence>
<dbReference type="Pfam" id="PF12146">
    <property type="entry name" value="Hydrolase_4"/>
    <property type="match status" value="2"/>
</dbReference>
<gene>
    <name evidence="2" type="primary">mgll</name>
</gene>
<proteinExistence type="evidence at transcript level"/>
<dbReference type="EMBL" id="OP106597">
    <property type="protein sequence ID" value="WLQ25286.1"/>
    <property type="molecule type" value="mRNA"/>
</dbReference>
<dbReference type="PANTHER" id="PTHR11614">
    <property type="entry name" value="PHOSPHOLIPASE-RELATED"/>
    <property type="match status" value="1"/>
</dbReference>
<organism evidence="2">
    <name type="scientific">Ctenopharyngodon idella</name>
    <name type="common">Grass carp</name>
    <name type="synonym">Leuciscus idella</name>
    <dbReference type="NCBI Taxonomy" id="7959"/>
    <lineage>
        <taxon>Eukaryota</taxon>
        <taxon>Metazoa</taxon>
        <taxon>Chordata</taxon>
        <taxon>Craniata</taxon>
        <taxon>Vertebrata</taxon>
        <taxon>Euteleostomi</taxon>
        <taxon>Actinopterygii</taxon>
        <taxon>Neopterygii</taxon>
        <taxon>Teleostei</taxon>
        <taxon>Ostariophysi</taxon>
        <taxon>Cypriniformes</taxon>
        <taxon>Xenocyprididae</taxon>
        <taxon>Xenocypridinae</taxon>
        <taxon>Ctenopharyngodon</taxon>
    </lineage>
</organism>
<accession>A0AA49Y1A3</accession>
<sequence length="440" mass="49267">MNEIPGMYTLGTCLLVAAVSYWYSSELLTALHLFISDAALGGDMPEPEGTRRSPQGVPYTDLPHIVNADGLHLFCRYWEPDSPPKALVFVAHGAGEHCGRYTDIARSLTQHAILVFAHDHDVVGMDILGLEWGMELRNDKNEMKQENIENSRCYVYRMLKRFCGSAMVTNDSHRETASHLVMSSWGSAIGHGQSEGERVTIKNFQIYIRDSLQHIDIMKGRYPKLPVFIIGHSMGGAISILTACERPQDFAGVVLIAPMVQMNAESATPFKVFLAKILNRLTPKLSLGSIDSKLVSRDPKQVEAYDTDELNYHGGLRVSFGMQLMDATARIERELPNITWPFIIFHGDADKLCDIRGSHLMFNVVKSTDKKLKRCSAAPRWTTAVLHPALSAVTKATQPLPMAWQKNKLNLQNENMVMLWDIQRAKCLLGNFKIALEEIN</sequence>
<dbReference type="Gene3D" id="3.40.50.1820">
    <property type="entry name" value="alpha/beta hydrolase"/>
    <property type="match status" value="2"/>
</dbReference>
<dbReference type="SUPFAM" id="SSF53474">
    <property type="entry name" value="alpha/beta-Hydrolases"/>
    <property type="match status" value="1"/>
</dbReference>
<dbReference type="InterPro" id="IPR029058">
    <property type="entry name" value="AB_hydrolase_fold"/>
</dbReference>
<dbReference type="InterPro" id="IPR051044">
    <property type="entry name" value="MAG_DAG_Lipase"/>
</dbReference>
<feature type="domain" description="Serine aminopeptidase S33" evidence="1">
    <location>
        <begin position="83"/>
        <end position="120"/>
    </location>
</feature>
<evidence type="ECO:0000259" key="1">
    <source>
        <dbReference type="Pfam" id="PF12146"/>
    </source>
</evidence>
<protein>
    <submittedName>
        <fullName evidence="2">Monoglyceride lipase</fullName>
    </submittedName>
</protein>